<feature type="region of interest" description="Disordered" evidence="1">
    <location>
        <begin position="382"/>
        <end position="431"/>
    </location>
</feature>
<feature type="region of interest" description="Disordered" evidence="1">
    <location>
        <begin position="43"/>
        <end position="91"/>
    </location>
</feature>
<sequence length="638" mass="72182">MEYFTAPMSTVLLVSMLEHPSYKLEMWGVCGRGMAAPLTKHADRGNQQHQRGIAPLARKGQPTRTHRALSANNAARSASRPVRPATAQSGARLVLSPMPRDKTTGGHGAGDHIVPVPQTLGLAQSVRRRAITRRFDETYAEWEATYESAVGNFAGWPQRCRLRHAFAFWPATGCELCTCFLDYAAADDHVLEECIRWEESPRAKHLLRLLSDVAVEPAPEEKDGAIDEVDDVPCMACGFASKPCAIDHPPEDPEAANCRNVEMARRAVAALLAFEDGVLVDGLVEETWAEDDDVAAMQAYMAEQQETDRSYIPGILQTLDDLYGSYQDLVGDYDYRTNLRSVGKATDVAALPRCRDGKFELVEDKLNAEIAAKEQRMAAIEKQLDEEEGEDDDEESEEDDAEDDDYDPAADDDSENDEDWQDDDSEDEDRLDNELVQLEFDIERLERWRPINQRLTELQRRLLNYRDVCMLCKMAGRQSSHSIRTCNDEKAQKANAELVWAERAINFSRNLGCLRCGVPSQICSRWEEEERGGELFHLIRLSGRCCFEGVALETIYGFKYGCEPIWNTWLNRLEEKNVQVRRTLSLEQAGENLMTYLGKRNDDDRTGDGFSNPSSNNLIWEFEWITQMAEKRGFPRAK</sequence>
<feature type="compositionally biased region" description="Acidic residues" evidence="1">
    <location>
        <begin position="384"/>
        <end position="431"/>
    </location>
</feature>
<gene>
    <name evidence="2" type="ORF">GTA08_BOTSDO06042</name>
</gene>
<name>A0A8H4N8G1_9PEZI</name>
<evidence type="ECO:0000256" key="1">
    <source>
        <dbReference type="SAM" id="MobiDB-lite"/>
    </source>
</evidence>
<evidence type="ECO:0000313" key="2">
    <source>
        <dbReference type="EMBL" id="KAF4306462.1"/>
    </source>
</evidence>
<organism evidence="2 3">
    <name type="scientific">Botryosphaeria dothidea</name>
    <dbReference type="NCBI Taxonomy" id="55169"/>
    <lineage>
        <taxon>Eukaryota</taxon>
        <taxon>Fungi</taxon>
        <taxon>Dikarya</taxon>
        <taxon>Ascomycota</taxon>
        <taxon>Pezizomycotina</taxon>
        <taxon>Dothideomycetes</taxon>
        <taxon>Dothideomycetes incertae sedis</taxon>
        <taxon>Botryosphaeriales</taxon>
        <taxon>Botryosphaeriaceae</taxon>
        <taxon>Botryosphaeria</taxon>
    </lineage>
</organism>
<accession>A0A8H4N8G1</accession>
<reference evidence="2" key="1">
    <citation type="submission" date="2020-04" db="EMBL/GenBank/DDBJ databases">
        <title>Genome Assembly and Annotation of Botryosphaeria dothidea sdau 11-99, a Latent Pathogen of Apple Fruit Ring Rot in China.</title>
        <authorList>
            <person name="Yu C."/>
            <person name="Diao Y."/>
            <person name="Lu Q."/>
            <person name="Zhao J."/>
            <person name="Cui S."/>
            <person name="Peng C."/>
            <person name="He B."/>
            <person name="Liu H."/>
        </authorList>
    </citation>
    <scope>NUCLEOTIDE SEQUENCE [LARGE SCALE GENOMIC DNA]</scope>
    <source>
        <strain evidence="2">Sdau11-99</strain>
    </source>
</reference>
<dbReference type="AlphaFoldDB" id="A0A8H4N8G1"/>
<dbReference type="EMBL" id="WWBZ02000033">
    <property type="protein sequence ID" value="KAF4306462.1"/>
    <property type="molecule type" value="Genomic_DNA"/>
</dbReference>
<proteinExistence type="predicted"/>
<keyword evidence="3" id="KW-1185">Reference proteome</keyword>
<comment type="caution">
    <text evidence="2">The sequence shown here is derived from an EMBL/GenBank/DDBJ whole genome shotgun (WGS) entry which is preliminary data.</text>
</comment>
<feature type="compositionally biased region" description="Low complexity" evidence="1">
    <location>
        <begin position="68"/>
        <end position="87"/>
    </location>
</feature>
<evidence type="ECO:0000313" key="3">
    <source>
        <dbReference type="Proteomes" id="UP000572817"/>
    </source>
</evidence>
<dbReference type="Proteomes" id="UP000572817">
    <property type="component" value="Unassembled WGS sequence"/>
</dbReference>
<protein>
    <submittedName>
        <fullName evidence="2">Uncharacterized protein</fullName>
    </submittedName>
</protein>
<dbReference type="OrthoDB" id="10619475at2759"/>